<keyword evidence="2" id="KW-0812">Transmembrane</keyword>
<feature type="compositionally biased region" description="Low complexity" evidence="1">
    <location>
        <begin position="74"/>
        <end position="130"/>
    </location>
</feature>
<keyword evidence="2" id="KW-0472">Membrane</keyword>
<dbReference type="AlphaFoldDB" id="A0A7W7PBR2"/>
<sequence>MAKDYDSQLLESVSVRRRRMRDALLYGAQRARRTADEKLGKIFAGIAVAAVLCAGCVGWSFIQHTLAKQKEQQKQQQQRYAPQVTPSPSLSPSPSASHAKSSHTKSSVSHTKPSALRTKSSASQAKPSSSHTKTAKNPKGTHKVTEPAQ</sequence>
<reference evidence="3 4" key="1">
    <citation type="submission" date="2020-08" db="EMBL/GenBank/DDBJ databases">
        <title>Genomic Encyclopedia of Type Strains, Phase III (KMG-III): the genomes of soil and plant-associated and newly described type strains.</title>
        <authorList>
            <person name="Whitman W."/>
        </authorList>
    </citation>
    <scope>NUCLEOTIDE SEQUENCE [LARGE SCALE GENOMIC DNA]</scope>
    <source>
        <strain evidence="3 4">CECT 3265</strain>
    </source>
</reference>
<gene>
    <name evidence="3" type="ORF">FHS38_000263</name>
</gene>
<dbReference type="EMBL" id="JACHJG010000001">
    <property type="protein sequence ID" value="MBB4884254.1"/>
    <property type="molecule type" value="Genomic_DNA"/>
</dbReference>
<feature type="compositionally biased region" description="Basic residues" evidence="1">
    <location>
        <begin position="133"/>
        <end position="142"/>
    </location>
</feature>
<evidence type="ECO:0000256" key="1">
    <source>
        <dbReference type="SAM" id="MobiDB-lite"/>
    </source>
</evidence>
<feature type="region of interest" description="Disordered" evidence="1">
    <location>
        <begin position="68"/>
        <end position="149"/>
    </location>
</feature>
<accession>A0A7W7PBR2</accession>
<evidence type="ECO:0000313" key="3">
    <source>
        <dbReference type="EMBL" id="MBB4884254.1"/>
    </source>
</evidence>
<keyword evidence="2" id="KW-1133">Transmembrane helix</keyword>
<proteinExistence type="predicted"/>
<protein>
    <submittedName>
        <fullName evidence="3">Cytoskeletal protein RodZ</fullName>
    </submittedName>
</protein>
<dbReference type="Proteomes" id="UP000556436">
    <property type="component" value="Unassembled WGS sequence"/>
</dbReference>
<evidence type="ECO:0000313" key="4">
    <source>
        <dbReference type="Proteomes" id="UP000556436"/>
    </source>
</evidence>
<organism evidence="3 4">
    <name type="scientific">Streptomyces netropsis</name>
    <name type="common">Streptoverticillium netropsis</name>
    <dbReference type="NCBI Taxonomy" id="55404"/>
    <lineage>
        <taxon>Bacteria</taxon>
        <taxon>Bacillati</taxon>
        <taxon>Actinomycetota</taxon>
        <taxon>Actinomycetes</taxon>
        <taxon>Kitasatosporales</taxon>
        <taxon>Streptomycetaceae</taxon>
        <taxon>Streptomyces</taxon>
    </lineage>
</organism>
<evidence type="ECO:0000256" key="2">
    <source>
        <dbReference type="SAM" id="Phobius"/>
    </source>
</evidence>
<keyword evidence="4" id="KW-1185">Reference proteome</keyword>
<name>A0A7W7PBR2_STRNE</name>
<comment type="caution">
    <text evidence="3">The sequence shown here is derived from an EMBL/GenBank/DDBJ whole genome shotgun (WGS) entry which is preliminary data.</text>
</comment>
<feature type="transmembrane region" description="Helical" evidence="2">
    <location>
        <begin position="42"/>
        <end position="62"/>
    </location>
</feature>